<dbReference type="OrthoDB" id="10525009at2759"/>
<evidence type="ECO:0000313" key="3">
    <source>
        <dbReference type="Proteomes" id="UP000670092"/>
    </source>
</evidence>
<comment type="caution">
    <text evidence="2">The sequence shown here is derived from an EMBL/GenBank/DDBJ whole genome shotgun (WGS) entry which is preliminary data.</text>
</comment>
<gene>
    <name evidence="2" type="ORF">I7I52_07167</name>
</gene>
<sequence>MFLFFKVHCAKNSKEFQDLSKKLSDIRKCYIEIENSRGLLEEEYHQRMKTLIHAQRSCHSQMAEIEVRLRSLERRNKLLQQDNDFLTSSYKRLVHAESKSKREYFT</sequence>
<keyword evidence="1" id="KW-0175">Coiled coil</keyword>
<organism evidence="2 3">
    <name type="scientific">Ajellomyces capsulatus</name>
    <name type="common">Darling's disease fungus</name>
    <name type="synonym">Histoplasma capsulatum</name>
    <dbReference type="NCBI Taxonomy" id="5037"/>
    <lineage>
        <taxon>Eukaryota</taxon>
        <taxon>Fungi</taxon>
        <taxon>Dikarya</taxon>
        <taxon>Ascomycota</taxon>
        <taxon>Pezizomycotina</taxon>
        <taxon>Eurotiomycetes</taxon>
        <taxon>Eurotiomycetidae</taxon>
        <taxon>Onygenales</taxon>
        <taxon>Ajellomycetaceae</taxon>
        <taxon>Histoplasma</taxon>
    </lineage>
</organism>
<evidence type="ECO:0000313" key="2">
    <source>
        <dbReference type="EMBL" id="KAG5296468.1"/>
    </source>
</evidence>
<accession>A0A8H7YUE8</accession>
<reference evidence="2 3" key="1">
    <citation type="submission" date="2021-01" db="EMBL/GenBank/DDBJ databases">
        <title>Chromosome-level genome assembly of a human fungal pathogen reveals clustering of transcriptionally co-regulated genes.</title>
        <authorList>
            <person name="Voorhies M."/>
            <person name="Cohen S."/>
            <person name="Shea T.P."/>
            <person name="Petrus S."/>
            <person name="Munoz J.F."/>
            <person name="Poplawski S."/>
            <person name="Goldman W.E."/>
            <person name="Michael T."/>
            <person name="Cuomo C.A."/>
            <person name="Sil A."/>
            <person name="Beyhan S."/>
        </authorList>
    </citation>
    <scope>NUCLEOTIDE SEQUENCE [LARGE SCALE GENOMIC DNA]</scope>
    <source>
        <strain evidence="2 3">G184AR</strain>
    </source>
</reference>
<evidence type="ECO:0000256" key="1">
    <source>
        <dbReference type="SAM" id="Coils"/>
    </source>
</evidence>
<dbReference type="Proteomes" id="UP000670092">
    <property type="component" value="Unassembled WGS sequence"/>
</dbReference>
<dbReference type="EMBL" id="JAEVHI010000003">
    <property type="protein sequence ID" value="KAG5296468.1"/>
    <property type="molecule type" value="Genomic_DNA"/>
</dbReference>
<dbReference type="VEuPathDB" id="FungiDB:I7I52_07167"/>
<name>A0A8H7YUE8_AJECA</name>
<proteinExistence type="predicted"/>
<dbReference type="AlphaFoldDB" id="A0A8H7YUE8"/>
<protein>
    <submittedName>
        <fullName evidence="2">Uncharacterized protein</fullName>
    </submittedName>
</protein>
<feature type="coiled-coil region" evidence="1">
    <location>
        <begin position="62"/>
        <end position="89"/>
    </location>
</feature>